<sequence length="707" mass="75383">MVEGKGARTGHLAEQNQWKADQHGQKGSGAGGKGQGRCGHQGKRISHPWINAQIIISSELGDMQQLLATVKSHLQQMNLVNLSTALHRICKLSACDQNMQARLRHHSSFEALLNTICVVLSNSDPAEVQLQSISNVVWSLATVRLVHRPLLEALVTLSVAGMANFKPFELSTTLWAVAKLGSVEVVTTAVKPVFSAAAAHISKNVHQFGFRCLATVSWAFATARQRHARLFRAIAAQMLPMASAANCQEMANTAWAFGTADFHDDQLFMELADKAIPRLREFKPQELSNMLWGFATNGFFHEAFYAQASLVAQSMDLQAQHLANILWAFARVRPRHILTQTTVLALLPSCTMQLHTFKPQEVSSTALAVGKAMSLLGESMDGAVSFAPGAGLLSIPPEVICFFSACLPWVASRLRDFSAQSLANTVSAYVLVPVLGSDALFNAISLEVMTRYDSLEPTSLVHLLKGFASAPPGAGGGVLGKLAASLALAVDSMRPQELHTLAKICATSPGLGGGRRCAVGCVGDINPDDLRRRLLSMAAIAGQVSQPPLLMTPLASVLAYLDPTSILHEPFLCPEVAHVRSNVGRIANISLARGKGLKEHVEDFGQQPPLCTINESGTMMSAANMQSTEEALGFVPPALAWPTSSAMDPSLALALSLQALDSTLGLVPPGVAWPSLPPPLSGPPLVKSAVVRGTTVIPPPVIHVPLP</sequence>
<dbReference type="Pfam" id="PF26188">
    <property type="entry name" value="RESC6"/>
    <property type="match status" value="1"/>
</dbReference>
<feature type="non-terminal residue" evidence="3">
    <location>
        <position position="707"/>
    </location>
</feature>
<dbReference type="Proteomes" id="UP000626109">
    <property type="component" value="Unassembled WGS sequence"/>
</dbReference>
<organism evidence="3 4">
    <name type="scientific">Polarella glacialis</name>
    <name type="common">Dinoflagellate</name>
    <dbReference type="NCBI Taxonomy" id="89957"/>
    <lineage>
        <taxon>Eukaryota</taxon>
        <taxon>Sar</taxon>
        <taxon>Alveolata</taxon>
        <taxon>Dinophyceae</taxon>
        <taxon>Suessiales</taxon>
        <taxon>Suessiaceae</taxon>
        <taxon>Polarella</taxon>
    </lineage>
</organism>
<evidence type="ECO:0000313" key="3">
    <source>
        <dbReference type="EMBL" id="CAE8690276.1"/>
    </source>
</evidence>
<gene>
    <name evidence="3" type="ORF">PGLA2088_LOCUS26877</name>
</gene>
<dbReference type="GO" id="GO:0035770">
    <property type="term" value="C:ribonucleoprotein granule"/>
    <property type="evidence" value="ECO:0007669"/>
    <property type="project" value="TreeGrafter"/>
</dbReference>
<dbReference type="PANTHER" id="PTHR21228:SF40">
    <property type="entry name" value="LD45607P"/>
    <property type="match status" value="1"/>
</dbReference>
<dbReference type="EMBL" id="CAJNNW010027232">
    <property type="protein sequence ID" value="CAE8690276.1"/>
    <property type="molecule type" value="Genomic_DNA"/>
</dbReference>
<dbReference type="PANTHER" id="PTHR21228">
    <property type="entry name" value="FAST LEU-RICH DOMAIN-CONTAINING"/>
    <property type="match status" value="1"/>
</dbReference>
<accession>A0A813K052</accession>
<dbReference type="InterPro" id="IPR050870">
    <property type="entry name" value="FAST_kinase"/>
</dbReference>
<feature type="domain" description="RNA-editing substrate-binding complex 6 protein" evidence="2">
    <location>
        <begin position="194"/>
        <end position="332"/>
    </location>
</feature>
<proteinExistence type="predicted"/>
<evidence type="ECO:0000259" key="2">
    <source>
        <dbReference type="Pfam" id="PF26188"/>
    </source>
</evidence>
<evidence type="ECO:0000313" key="4">
    <source>
        <dbReference type="Proteomes" id="UP000626109"/>
    </source>
</evidence>
<comment type="caution">
    <text evidence="3">The sequence shown here is derived from an EMBL/GenBank/DDBJ whole genome shotgun (WGS) entry which is preliminary data.</text>
</comment>
<name>A0A813K052_POLGL</name>
<feature type="compositionally biased region" description="Gly residues" evidence="1">
    <location>
        <begin position="26"/>
        <end position="39"/>
    </location>
</feature>
<reference evidence="3" key="1">
    <citation type="submission" date="2021-02" db="EMBL/GenBank/DDBJ databases">
        <authorList>
            <person name="Dougan E. K."/>
            <person name="Rhodes N."/>
            <person name="Thang M."/>
            <person name="Chan C."/>
        </authorList>
    </citation>
    <scope>NUCLEOTIDE SEQUENCE</scope>
</reference>
<dbReference type="GO" id="GO:0044528">
    <property type="term" value="P:regulation of mitochondrial mRNA stability"/>
    <property type="evidence" value="ECO:0007669"/>
    <property type="project" value="TreeGrafter"/>
</dbReference>
<dbReference type="GO" id="GO:0003723">
    <property type="term" value="F:RNA binding"/>
    <property type="evidence" value="ECO:0007669"/>
    <property type="project" value="TreeGrafter"/>
</dbReference>
<dbReference type="AlphaFoldDB" id="A0A813K052"/>
<feature type="region of interest" description="Disordered" evidence="1">
    <location>
        <begin position="1"/>
        <end position="43"/>
    </location>
</feature>
<protein>
    <recommendedName>
        <fullName evidence="2">RNA-editing substrate-binding complex 6 protein domain-containing protein</fullName>
    </recommendedName>
</protein>
<dbReference type="GO" id="GO:0000963">
    <property type="term" value="P:mitochondrial RNA processing"/>
    <property type="evidence" value="ECO:0007669"/>
    <property type="project" value="TreeGrafter"/>
</dbReference>
<dbReference type="GO" id="GO:0005759">
    <property type="term" value="C:mitochondrial matrix"/>
    <property type="evidence" value="ECO:0007669"/>
    <property type="project" value="TreeGrafter"/>
</dbReference>
<dbReference type="InterPro" id="IPR058917">
    <property type="entry name" value="RESC6_dom"/>
</dbReference>
<evidence type="ECO:0000256" key="1">
    <source>
        <dbReference type="SAM" id="MobiDB-lite"/>
    </source>
</evidence>